<evidence type="ECO:0000313" key="3">
    <source>
        <dbReference type="Proteomes" id="UP000054226"/>
    </source>
</evidence>
<comment type="caution">
    <text evidence="2">The sequence shown here is derived from an EMBL/GenBank/DDBJ whole genome shotgun (WGS) entry which is preliminary data.</text>
</comment>
<keyword evidence="3" id="KW-1185">Reference proteome</keyword>
<feature type="region of interest" description="Disordered" evidence="1">
    <location>
        <begin position="1"/>
        <end position="33"/>
    </location>
</feature>
<dbReference type="PATRIC" id="fig|1284240.4.peg.4424"/>
<feature type="compositionally biased region" description="Basic and acidic residues" evidence="1">
    <location>
        <begin position="1"/>
        <end position="11"/>
    </location>
</feature>
<dbReference type="AlphaFoldDB" id="M2Y5Q8"/>
<evidence type="ECO:0000256" key="1">
    <source>
        <dbReference type="SAM" id="MobiDB-lite"/>
    </source>
</evidence>
<protein>
    <submittedName>
        <fullName evidence="2">Uncharacterized protein</fullName>
    </submittedName>
</protein>
<accession>M2Y5Q8</accession>
<gene>
    <name evidence="2" type="ORF">H074_21784</name>
</gene>
<evidence type="ECO:0000313" key="2">
    <source>
        <dbReference type="EMBL" id="EME56955.1"/>
    </source>
</evidence>
<reference evidence="2 3" key="1">
    <citation type="journal article" date="2013" name="Genome Announc.">
        <title>Draft Genome Sequence of Amycolatopsis decaplanina Strain DSM 44594T.</title>
        <authorList>
            <person name="Kaur N."/>
            <person name="Kumar S."/>
            <person name="Bala M."/>
            <person name="Raghava G.P."/>
            <person name="Mayilraj S."/>
        </authorList>
    </citation>
    <scope>NUCLEOTIDE SEQUENCE [LARGE SCALE GENOMIC DNA]</scope>
    <source>
        <strain evidence="2 3">DSM 44594</strain>
    </source>
</reference>
<proteinExistence type="predicted"/>
<dbReference type="Proteomes" id="UP000054226">
    <property type="component" value="Unassembled WGS sequence"/>
</dbReference>
<dbReference type="EMBL" id="AOHO01000062">
    <property type="protein sequence ID" value="EME56955.1"/>
    <property type="molecule type" value="Genomic_DNA"/>
</dbReference>
<organism evidence="2 3">
    <name type="scientific">Amycolatopsis decaplanina DSM 44594</name>
    <dbReference type="NCBI Taxonomy" id="1284240"/>
    <lineage>
        <taxon>Bacteria</taxon>
        <taxon>Bacillati</taxon>
        <taxon>Actinomycetota</taxon>
        <taxon>Actinomycetes</taxon>
        <taxon>Pseudonocardiales</taxon>
        <taxon>Pseudonocardiaceae</taxon>
        <taxon>Amycolatopsis</taxon>
    </lineage>
</organism>
<sequence length="112" mass="11039">MPPLVPRDRLTTETTADLLVPSAGPAQYGRAGSASGNRAAVEFATPVDPSAAGLFNTVRQVGAVAVTGAVLAGLESSPALVFGVVAAAGAVAAGRLPVDSVADREARSMNPA</sequence>
<name>M2Y5Q8_9PSEU</name>